<dbReference type="Gene3D" id="1.20.1560.10">
    <property type="entry name" value="ABC transporter type 1, transmembrane domain"/>
    <property type="match status" value="1"/>
</dbReference>
<name>A0A0F7SN20_PHARH</name>
<dbReference type="Pfam" id="PF00664">
    <property type="entry name" value="ABC_membrane"/>
    <property type="match status" value="1"/>
</dbReference>
<dbReference type="InterPro" id="IPR036640">
    <property type="entry name" value="ABC1_TM_sf"/>
</dbReference>
<dbReference type="PANTHER" id="PTHR43394">
    <property type="entry name" value="ATP-DEPENDENT PERMEASE MDL1, MITOCHONDRIAL"/>
    <property type="match status" value="1"/>
</dbReference>
<evidence type="ECO:0000256" key="4">
    <source>
        <dbReference type="ARBA" id="ARBA00023136"/>
    </source>
</evidence>
<dbReference type="SUPFAM" id="SSF90123">
    <property type="entry name" value="ABC transporter transmembrane region"/>
    <property type="match status" value="1"/>
</dbReference>
<evidence type="ECO:0000259" key="7">
    <source>
        <dbReference type="PROSITE" id="PS50929"/>
    </source>
</evidence>
<proteinExistence type="predicted"/>
<dbReference type="EMBL" id="LN483345">
    <property type="protein sequence ID" value="CDZ98849.1"/>
    <property type="molecule type" value="Genomic_DNA"/>
</dbReference>
<feature type="region of interest" description="Disordered" evidence="5">
    <location>
        <begin position="380"/>
        <end position="400"/>
    </location>
</feature>
<feature type="transmembrane region" description="Helical" evidence="6">
    <location>
        <begin position="243"/>
        <end position="267"/>
    </location>
</feature>
<feature type="region of interest" description="Disordered" evidence="5">
    <location>
        <begin position="93"/>
        <end position="163"/>
    </location>
</feature>
<dbReference type="GO" id="GO:0090374">
    <property type="term" value="P:oligopeptide export from mitochondrion"/>
    <property type="evidence" value="ECO:0007669"/>
    <property type="project" value="TreeGrafter"/>
</dbReference>
<protein>
    <submittedName>
        <fullName evidence="8">Atp-binding cassette transporter</fullName>
    </submittedName>
</protein>
<feature type="compositionally biased region" description="Polar residues" evidence="5">
    <location>
        <begin position="384"/>
        <end position="400"/>
    </location>
</feature>
<feature type="transmembrane region" description="Helical" evidence="6">
    <location>
        <begin position="202"/>
        <end position="223"/>
    </location>
</feature>
<keyword evidence="3 6" id="KW-1133">Transmembrane helix</keyword>
<feature type="compositionally biased region" description="Polar residues" evidence="5">
    <location>
        <begin position="44"/>
        <end position="53"/>
    </location>
</feature>
<dbReference type="PROSITE" id="PS50929">
    <property type="entry name" value="ABC_TM1F"/>
    <property type="match status" value="1"/>
</dbReference>
<feature type="compositionally biased region" description="Low complexity" evidence="5">
    <location>
        <begin position="145"/>
        <end position="154"/>
    </location>
</feature>
<feature type="transmembrane region" description="Helical" evidence="6">
    <location>
        <begin position="347"/>
        <end position="366"/>
    </location>
</feature>
<feature type="domain" description="ABC transmembrane type-1" evidence="7">
    <location>
        <begin position="204"/>
        <end position="384"/>
    </location>
</feature>
<dbReference type="GO" id="GO:0005743">
    <property type="term" value="C:mitochondrial inner membrane"/>
    <property type="evidence" value="ECO:0007669"/>
    <property type="project" value="TreeGrafter"/>
</dbReference>
<feature type="region of interest" description="Disordered" evidence="5">
    <location>
        <begin position="30"/>
        <end position="76"/>
    </location>
</feature>
<evidence type="ECO:0000256" key="1">
    <source>
        <dbReference type="ARBA" id="ARBA00004141"/>
    </source>
</evidence>
<dbReference type="GO" id="GO:0005524">
    <property type="term" value="F:ATP binding"/>
    <property type="evidence" value="ECO:0007669"/>
    <property type="project" value="UniProtKB-KW"/>
</dbReference>
<feature type="compositionally biased region" description="Low complexity" evidence="5">
    <location>
        <begin position="93"/>
        <end position="122"/>
    </location>
</feature>
<comment type="subcellular location">
    <subcellularLocation>
        <location evidence="1">Membrane</location>
        <topology evidence="1">Multi-pass membrane protein</topology>
    </subcellularLocation>
</comment>
<evidence type="ECO:0000256" key="3">
    <source>
        <dbReference type="ARBA" id="ARBA00022989"/>
    </source>
</evidence>
<feature type="compositionally biased region" description="Pro residues" evidence="5">
    <location>
        <begin position="123"/>
        <end position="144"/>
    </location>
</feature>
<reference evidence="8" key="1">
    <citation type="submission" date="2014-08" db="EMBL/GenBank/DDBJ databases">
        <authorList>
            <person name="Sharma Rahul"/>
            <person name="Thines Marco"/>
        </authorList>
    </citation>
    <scope>NUCLEOTIDE SEQUENCE</scope>
</reference>
<evidence type="ECO:0000256" key="2">
    <source>
        <dbReference type="ARBA" id="ARBA00022692"/>
    </source>
</evidence>
<feature type="compositionally biased region" description="Low complexity" evidence="5">
    <location>
        <begin position="54"/>
        <end position="76"/>
    </location>
</feature>
<sequence>MVIARSLSALAGCPSRASLLGSIGSRPTSLYSKSIPSTKPPFSLRSTSRLANPTSSSSFRTDLSLSSSPRPIPLPLASSRLSNIIHLRRQLTTTPVSLSSSSSSPSSRSTAAAATTTTFSSSPPSPQPPSPSPPQTQPPPPPPLTSTAASSATSIVQPSASDSTIKKGPLARILPSSIGLNKETSSSIRKLLELARPERRTINIAIGLLFVSSCISMSVPLTIGKLIDFFSNPESTSFLGMSFPVAASVLTGFFIIGAATNAGRAFLMRLSGQRIIARVRNEAYKNILRQEVEYADRGTGDILSRLGSDTTIVGESVTSNLSDGLRAMISALVGVGAMVYISTKLTLVMLAVVPPVSLGAVFYGRYLRSLSKQTQEALGDMTKVDSSPDSVHIYSSKQTD</sequence>
<dbReference type="GO" id="GO:0015421">
    <property type="term" value="F:ABC-type oligopeptide transporter activity"/>
    <property type="evidence" value="ECO:0007669"/>
    <property type="project" value="TreeGrafter"/>
</dbReference>
<organism evidence="8">
    <name type="scientific">Phaffia rhodozyma</name>
    <name type="common">Yeast</name>
    <name type="synonym">Xanthophyllomyces dendrorhous</name>
    <dbReference type="NCBI Taxonomy" id="264483"/>
    <lineage>
        <taxon>Eukaryota</taxon>
        <taxon>Fungi</taxon>
        <taxon>Dikarya</taxon>
        <taxon>Basidiomycota</taxon>
        <taxon>Agaricomycotina</taxon>
        <taxon>Tremellomycetes</taxon>
        <taxon>Cystofilobasidiales</taxon>
        <taxon>Mrakiaceae</taxon>
        <taxon>Phaffia</taxon>
    </lineage>
</organism>
<feature type="transmembrane region" description="Helical" evidence="6">
    <location>
        <begin position="324"/>
        <end position="341"/>
    </location>
</feature>
<evidence type="ECO:0000256" key="6">
    <source>
        <dbReference type="SAM" id="Phobius"/>
    </source>
</evidence>
<dbReference type="PANTHER" id="PTHR43394:SF1">
    <property type="entry name" value="ATP-BINDING CASSETTE SUB-FAMILY B MEMBER 10, MITOCHONDRIAL"/>
    <property type="match status" value="1"/>
</dbReference>
<dbReference type="InterPro" id="IPR011527">
    <property type="entry name" value="ABC1_TM_dom"/>
</dbReference>
<keyword evidence="2 6" id="KW-0812">Transmembrane</keyword>
<keyword evidence="4 6" id="KW-0472">Membrane</keyword>
<keyword evidence="8" id="KW-0067">ATP-binding</keyword>
<keyword evidence="8" id="KW-0547">Nucleotide-binding</keyword>
<accession>A0A0F7SN20</accession>
<dbReference type="AlphaFoldDB" id="A0A0F7SN20"/>
<evidence type="ECO:0000313" key="8">
    <source>
        <dbReference type="EMBL" id="CDZ98849.1"/>
    </source>
</evidence>
<dbReference type="InterPro" id="IPR039421">
    <property type="entry name" value="Type_1_exporter"/>
</dbReference>
<evidence type="ECO:0000256" key="5">
    <source>
        <dbReference type="SAM" id="MobiDB-lite"/>
    </source>
</evidence>